<keyword evidence="2" id="KW-1185">Reference proteome</keyword>
<evidence type="ECO:0000313" key="2">
    <source>
        <dbReference type="Proteomes" id="UP000184346"/>
    </source>
</evidence>
<protein>
    <submittedName>
        <fullName evidence="1">Uncharacterized protein</fullName>
    </submittedName>
</protein>
<reference evidence="1 2" key="1">
    <citation type="submission" date="2016-11" db="EMBL/GenBank/DDBJ databases">
        <authorList>
            <person name="Jaros S."/>
            <person name="Januszkiewicz K."/>
            <person name="Wedrychowicz H."/>
        </authorList>
    </citation>
    <scope>NUCLEOTIDE SEQUENCE [LARGE SCALE GENOMIC DNA]</scope>
    <source>
        <strain evidence="1 2">DSM 19980</strain>
    </source>
</reference>
<accession>A0A1M4UDY4</accession>
<proteinExistence type="predicted"/>
<dbReference type="Proteomes" id="UP000184346">
    <property type="component" value="Unassembled WGS sequence"/>
</dbReference>
<dbReference type="AlphaFoldDB" id="A0A1M4UDY4"/>
<organism evidence="1 2">
    <name type="scientific">Modicisalibacter ilicicola DSM 19980</name>
    <dbReference type="NCBI Taxonomy" id="1121942"/>
    <lineage>
        <taxon>Bacteria</taxon>
        <taxon>Pseudomonadati</taxon>
        <taxon>Pseudomonadota</taxon>
        <taxon>Gammaproteobacteria</taxon>
        <taxon>Oceanospirillales</taxon>
        <taxon>Halomonadaceae</taxon>
        <taxon>Modicisalibacter</taxon>
    </lineage>
</organism>
<dbReference type="EMBL" id="FQUJ01000003">
    <property type="protein sequence ID" value="SHE54783.1"/>
    <property type="molecule type" value="Genomic_DNA"/>
</dbReference>
<sequence length="41" mass="4580">MKILVNIDVPEFGPTIALYSTALGLAHRRALDNHNDRHGRP</sequence>
<name>A0A1M4UDY4_9GAMM</name>
<evidence type="ECO:0000313" key="1">
    <source>
        <dbReference type="EMBL" id="SHE54783.1"/>
    </source>
</evidence>
<gene>
    <name evidence="1" type="ORF">SAMN02745148_00593</name>
</gene>